<dbReference type="InterPro" id="IPR015425">
    <property type="entry name" value="FH2_Formin"/>
</dbReference>
<dbReference type="PROSITE" id="PS51444">
    <property type="entry name" value="FH2"/>
    <property type="match status" value="1"/>
</dbReference>
<name>X6PAR9_RETFI</name>
<dbReference type="AlphaFoldDB" id="X6PAR9"/>
<proteinExistence type="predicted"/>
<evidence type="ECO:0000259" key="2">
    <source>
        <dbReference type="PROSITE" id="PS51444"/>
    </source>
</evidence>
<keyword evidence="4" id="KW-1185">Reference proteome</keyword>
<dbReference type="Gene3D" id="1.20.58.2220">
    <property type="entry name" value="Formin, FH2 domain"/>
    <property type="match status" value="1"/>
</dbReference>
<reference evidence="3 4" key="1">
    <citation type="journal article" date="2013" name="Curr. Biol.">
        <title>The Genome of the Foraminiferan Reticulomyxa filosa.</title>
        <authorList>
            <person name="Glockner G."/>
            <person name="Hulsmann N."/>
            <person name="Schleicher M."/>
            <person name="Noegel A.A."/>
            <person name="Eichinger L."/>
            <person name="Gallinger C."/>
            <person name="Pawlowski J."/>
            <person name="Sierra R."/>
            <person name="Euteneuer U."/>
            <person name="Pillet L."/>
            <person name="Moustafa A."/>
            <person name="Platzer M."/>
            <person name="Groth M."/>
            <person name="Szafranski K."/>
            <person name="Schliwa M."/>
        </authorList>
    </citation>
    <scope>NUCLEOTIDE SEQUENCE [LARGE SCALE GENOMIC DNA]</scope>
</reference>
<dbReference type="EMBL" id="ASPP01001815">
    <property type="protein sequence ID" value="ETO35246.1"/>
    <property type="molecule type" value="Genomic_DNA"/>
</dbReference>
<evidence type="ECO:0000256" key="1">
    <source>
        <dbReference type="SAM" id="MobiDB-lite"/>
    </source>
</evidence>
<feature type="region of interest" description="Disordered" evidence="1">
    <location>
        <begin position="98"/>
        <end position="146"/>
    </location>
</feature>
<sequence length="146" mass="17097">MSTIRSRLTLIQTRLKQAETDPTKAKRGDQFIAVMTPFYNSASKTFEALDKQFQKLQQELQTVGEWLNEARDINGDYLRTINAFRREVVACGKQLAQQREKEKNDALREEFKRQQKMKPKSKKNLLTEETTPTQNLTEPQFQDENN</sequence>
<gene>
    <name evidence="3" type="ORF">RFI_01815</name>
</gene>
<protein>
    <recommendedName>
        <fullName evidence="2">FH2 domain-containing protein</fullName>
    </recommendedName>
</protein>
<organism evidence="3 4">
    <name type="scientific">Reticulomyxa filosa</name>
    <dbReference type="NCBI Taxonomy" id="46433"/>
    <lineage>
        <taxon>Eukaryota</taxon>
        <taxon>Sar</taxon>
        <taxon>Rhizaria</taxon>
        <taxon>Retaria</taxon>
        <taxon>Foraminifera</taxon>
        <taxon>Monothalamids</taxon>
        <taxon>Reticulomyxidae</taxon>
        <taxon>Reticulomyxa</taxon>
    </lineage>
</organism>
<dbReference type="SUPFAM" id="SSF101447">
    <property type="entry name" value="Formin homology 2 domain (FH2 domain)"/>
    <property type="match status" value="1"/>
</dbReference>
<accession>X6PAR9</accession>
<feature type="compositionally biased region" description="Basic residues" evidence="1">
    <location>
        <begin position="114"/>
        <end position="123"/>
    </location>
</feature>
<evidence type="ECO:0000313" key="4">
    <source>
        <dbReference type="Proteomes" id="UP000023152"/>
    </source>
</evidence>
<comment type="caution">
    <text evidence="3">The sequence shown here is derived from an EMBL/GenBank/DDBJ whole genome shotgun (WGS) entry which is preliminary data.</text>
</comment>
<dbReference type="Proteomes" id="UP000023152">
    <property type="component" value="Unassembled WGS sequence"/>
</dbReference>
<feature type="domain" description="FH2" evidence="2">
    <location>
        <begin position="1"/>
        <end position="114"/>
    </location>
</feature>
<feature type="compositionally biased region" description="Polar residues" evidence="1">
    <location>
        <begin position="127"/>
        <end position="146"/>
    </location>
</feature>
<dbReference type="InterPro" id="IPR042201">
    <property type="entry name" value="FH2_Formin_sf"/>
</dbReference>
<evidence type="ECO:0000313" key="3">
    <source>
        <dbReference type="EMBL" id="ETO35246.1"/>
    </source>
</evidence>
<feature type="compositionally biased region" description="Basic and acidic residues" evidence="1">
    <location>
        <begin position="98"/>
        <end position="113"/>
    </location>
</feature>